<dbReference type="EMBL" id="JAVIZN010000002">
    <property type="protein sequence ID" value="MDR6206368.1"/>
    <property type="molecule type" value="Genomic_DNA"/>
</dbReference>
<organism evidence="1 2">
    <name type="scientific">Paraburkholderia graminis</name>
    <dbReference type="NCBI Taxonomy" id="60548"/>
    <lineage>
        <taxon>Bacteria</taxon>
        <taxon>Pseudomonadati</taxon>
        <taxon>Pseudomonadota</taxon>
        <taxon>Betaproteobacteria</taxon>
        <taxon>Burkholderiales</taxon>
        <taxon>Burkholderiaceae</taxon>
        <taxon>Paraburkholderia</taxon>
    </lineage>
</organism>
<evidence type="ECO:0000313" key="1">
    <source>
        <dbReference type="EMBL" id="MDR6206368.1"/>
    </source>
</evidence>
<sequence length="384" mass="41368">MQVSKAVRQQRSGAVHRRVVHRRAWSRHCMHGAALAAILALAACATKPLIPYSTETPPLALVEASQAGVQDKRARFREIYCAVLEAHGSALPDYRPCEDALTRVGAEPAGTGAPVDLGRSGRHLIAAVVPGIGYDCFRPWLNPPNTVVQNLRQSGYDGIMLNVDGLSGSANNARQIRDAVMAMPMSEGAAQLVLIGYSKGAADILEAVVAYPEIRSRVAAVVSAAGAVGGSPLANDAEQYQADMLRHFPGAACHSGDGGAVQSLRPVTRRAWMASHPLPRDLRYYSLVTFPQPERISSILESSYEKLSRVDARNDSQVIFYDQVVPGSVLMGYVNADHWALAVPVSRTHTTIASLFVTQNAYPREALTEAILRFVEEDMATSGM</sequence>
<proteinExistence type="predicted"/>
<dbReference type="InterPro" id="IPR029058">
    <property type="entry name" value="AB_hydrolase_fold"/>
</dbReference>
<name>A0ABD5CMT1_9BURK</name>
<comment type="caution">
    <text evidence="1">The sequence shown here is derived from an EMBL/GenBank/DDBJ whole genome shotgun (WGS) entry which is preliminary data.</text>
</comment>
<evidence type="ECO:0000313" key="2">
    <source>
        <dbReference type="Proteomes" id="UP001245184"/>
    </source>
</evidence>
<evidence type="ECO:0008006" key="3">
    <source>
        <dbReference type="Google" id="ProtNLM"/>
    </source>
</evidence>
<accession>A0ABD5CMT1</accession>
<dbReference type="Gene3D" id="3.40.50.1820">
    <property type="entry name" value="alpha/beta hydrolase"/>
    <property type="match status" value="1"/>
</dbReference>
<dbReference type="SUPFAM" id="SSF53474">
    <property type="entry name" value="alpha/beta-Hydrolases"/>
    <property type="match status" value="1"/>
</dbReference>
<reference evidence="1 2" key="1">
    <citation type="submission" date="2023-08" db="EMBL/GenBank/DDBJ databases">
        <title>Genome sequencing of plant associated microbes to promote plant fitness in Sorghum bicolor and Oryza sativa.</title>
        <authorList>
            <person name="Coleman-Derr D."/>
        </authorList>
    </citation>
    <scope>NUCLEOTIDE SEQUENCE [LARGE SCALE GENOMIC DNA]</scope>
    <source>
        <strain evidence="1 2">SLBN-33</strain>
    </source>
</reference>
<dbReference type="Proteomes" id="UP001245184">
    <property type="component" value="Unassembled WGS sequence"/>
</dbReference>
<dbReference type="AlphaFoldDB" id="A0ABD5CMT1"/>
<gene>
    <name evidence="1" type="ORF">QF025_005088</name>
</gene>
<protein>
    <recommendedName>
        <fullName evidence="3">Alpha/beta hydrolase</fullName>
    </recommendedName>
</protein>